<dbReference type="Proteomes" id="UP000828390">
    <property type="component" value="Unassembled WGS sequence"/>
</dbReference>
<protein>
    <submittedName>
        <fullName evidence="2">Uncharacterized protein</fullName>
    </submittedName>
</protein>
<proteinExistence type="predicted"/>
<dbReference type="AlphaFoldDB" id="A0A9D4LKG7"/>
<reference evidence="2" key="1">
    <citation type="journal article" date="2019" name="bioRxiv">
        <title>The Genome of the Zebra Mussel, Dreissena polymorpha: A Resource for Invasive Species Research.</title>
        <authorList>
            <person name="McCartney M.A."/>
            <person name="Auch B."/>
            <person name="Kono T."/>
            <person name="Mallez S."/>
            <person name="Zhang Y."/>
            <person name="Obille A."/>
            <person name="Becker A."/>
            <person name="Abrahante J.E."/>
            <person name="Garbe J."/>
            <person name="Badalamenti J.P."/>
            <person name="Herman A."/>
            <person name="Mangelson H."/>
            <person name="Liachko I."/>
            <person name="Sullivan S."/>
            <person name="Sone E.D."/>
            <person name="Koren S."/>
            <person name="Silverstein K.A.T."/>
            <person name="Beckman K.B."/>
            <person name="Gohl D.M."/>
        </authorList>
    </citation>
    <scope>NUCLEOTIDE SEQUENCE</scope>
    <source>
        <strain evidence="2">Duluth1</strain>
        <tissue evidence="2">Whole animal</tissue>
    </source>
</reference>
<name>A0A9D4LKG7_DREPO</name>
<evidence type="ECO:0000313" key="3">
    <source>
        <dbReference type="Proteomes" id="UP000828390"/>
    </source>
</evidence>
<reference evidence="2" key="2">
    <citation type="submission" date="2020-11" db="EMBL/GenBank/DDBJ databases">
        <authorList>
            <person name="McCartney M.A."/>
            <person name="Auch B."/>
            <person name="Kono T."/>
            <person name="Mallez S."/>
            <person name="Becker A."/>
            <person name="Gohl D.M."/>
            <person name="Silverstein K.A.T."/>
            <person name="Koren S."/>
            <person name="Bechman K.B."/>
            <person name="Herman A."/>
            <person name="Abrahante J.E."/>
            <person name="Garbe J."/>
        </authorList>
    </citation>
    <scope>NUCLEOTIDE SEQUENCE</scope>
    <source>
        <strain evidence="2">Duluth1</strain>
        <tissue evidence="2">Whole animal</tissue>
    </source>
</reference>
<gene>
    <name evidence="2" type="ORF">DPMN_102078</name>
</gene>
<sequence length="493" mass="55311">MSSPRKGYADFETMFKRHVLENKMLHNELKGLDNMKRKKMRELERDKHNFGKKYGTRVKSGLNLAVPSNSHYDRDTAPCPSARPRYIVSKHFPYSLKAWNNLTDVLAPGIDIYKSEILQSSESPVFFAKDTTRTPDETKSKKIGKVGDKKTMKNVASAEKVHGENFADIVDDLESGFRRRSFTNPVVMRESFRKRSNTVNVRPTSQSTSRLSKRNTQSTCIQSIDSDIDRTDPLSQSYPGLLLSATSNVPSDVNAENTKGLDIPAPENQDAADQVGNKEATYKCKTIPVIVVRPADDTEHFVADNLENSPLAMNNSKQNKQETLGNATPILTSEDDDFQPLPRGRSNTMDDGLFAQRKDHSFRELVTDVIHAGRKPALCDIVVDLLRGKRRGIGYQYSISFEGYSGFRRGSLFDKLLSASCSSIYGGPARKRVDINELKKCRYIRIPGENINGSREEISLENLDFHHISFKKTTNSGSIINSTNDSLSTITEL</sequence>
<keyword evidence="3" id="KW-1185">Reference proteome</keyword>
<comment type="caution">
    <text evidence="2">The sequence shown here is derived from an EMBL/GenBank/DDBJ whole genome shotgun (WGS) entry which is preliminary data.</text>
</comment>
<organism evidence="2 3">
    <name type="scientific">Dreissena polymorpha</name>
    <name type="common">Zebra mussel</name>
    <name type="synonym">Mytilus polymorpha</name>
    <dbReference type="NCBI Taxonomy" id="45954"/>
    <lineage>
        <taxon>Eukaryota</taxon>
        <taxon>Metazoa</taxon>
        <taxon>Spiralia</taxon>
        <taxon>Lophotrochozoa</taxon>
        <taxon>Mollusca</taxon>
        <taxon>Bivalvia</taxon>
        <taxon>Autobranchia</taxon>
        <taxon>Heteroconchia</taxon>
        <taxon>Euheterodonta</taxon>
        <taxon>Imparidentia</taxon>
        <taxon>Neoheterodontei</taxon>
        <taxon>Myida</taxon>
        <taxon>Dreissenoidea</taxon>
        <taxon>Dreissenidae</taxon>
        <taxon>Dreissena</taxon>
    </lineage>
</organism>
<feature type="compositionally biased region" description="Polar residues" evidence="1">
    <location>
        <begin position="197"/>
        <end position="218"/>
    </location>
</feature>
<evidence type="ECO:0000256" key="1">
    <source>
        <dbReference type="SAM" id="MobiDB-lite"/>
    </source>
</evidence>
<feature type="region of interest" description="Disordered" evidence="1">
    <location>
        <begin position="326"/>
        <end position="349"/>
    </location>
</feature>
<evidence type="ECO:0000313" key="2">
    <source>
        <dbReference type="EMBL" id="KAH3859359.1"/>
    </source>
</evidence>
<dbReference type="EMBL" id="JAIWYP010000003">
    <property type="protein sequence ID" value="KAH3859359.1"/>
    <property type="molecule type" value="Genomic_DNA"/>
</dbReference>
<accession>A0A9D4LKG7</accession>
<feature type="region of interest" description="Disordered" evidence="1">
    <location>
        <begin position="194"/>
        <end position="218"/>
    </location>
</feature>